<dbReference type="EMBL" id="BNJG01000001">
    <property type="protein sequence ID" value="GHO52130.1"/>
    <property type="molecule type" value="Genomic_DNA"/>
</dbReference>
<dbReference type="Proteomes" id="UP000654345">
    <property type="component" value="Unassembled WGS sequence"/>
</dbReference>
<proteinExistence type="predicted"/>
<comment type="caution">
    <text evidence="1">The sequence shown here is derived from an EMBL/GenBank/DDBJ whole genome shotgun (WGS) entry which is preliminary data.</text>
</comment>
<name>A0ABQ3UHR7_9CHLR</name>
<reference evidence="1 2" key="1">
    <citation type="journal article" date="2021" name="Int. J. Syst. Evol. Microbiol.">
        <title>Reticulibacter mediterranei gen. nov., sp. nov., within the new family Reticulibacteraceae fam. nov., and Ktedonospora formicarum gen. nov., sp. nov., Ktedonobacter robiniae sp. nov., Dictyobacter formicarum sp. nov. and Dictyobacter arantiisoli sp. nov., belonging to the class Ktedonobacteria.</title>
        <authorList>
            <person name="Yabe S."/>
            <person name="Zheng Y."/>
            <person name="Wang C.M."/>
            <person name="Sakai Y."/>
            <person name="Abe K."/>
            <person name="Yokota A."/>
            <person name="Donadio S."/>
            <person name="Cavaletti L."/>
            <person name="Monciardini P."/>
        </authorList>
    </citation>
    <scope>NUCLEOTIDE SEQUENCE [LARGE SCALE GENOMIC DNA]</scope>
    <source>
        <strain evidence="1 2">SOSP1-30</strain>
    </source>
</reference>
<protein>
    <submittedName>
        <fullName evidence="1">Uncharacterized protein</fullName>
    </submittedName>
</protein>
<evidence type="ECO:0000313" key="1">
    <source>
        <dbReference type="EMBL" id="GHO52130.1"/>
    </source>
</evidence>
<gene>
    <name evidence="1" type="ORF">KSB_06050</name>
</gene>
<accession>A0ABQ3UHR7</accession>
<keyword evidence="2" id="KW-1185">Reference proteome</keyword>
<sequence>MDVCGAGILLAPHTSIFFRFFALDKAQEGLVYLPTVGSAIDAHLPSISIALVKNTLGKE</sequence>
<evidence type="ECO:0000313" key="2">
    <source>
        <dbReference type="Proteomes" id="UP000654345"/>
    </source>
</evidence>
<organism evidence="1 2">
    <name type="scientific">Ktedonobacter robiniae</name>
    <dbReference type="NCBI Taxonomy" id="2778365"/>
    <lineage>
        <taxon>Bacteria</taxon>
        <taxon>Bacillati</taxon>
        <taxon>Chloroflexota</taxon>
        <taxon>Ktedonobacteria</taxon>
        <taxon>Ktedonobacterales</taxon>
        <taxon>Ktedonobacteraceae</taxon>
        <taxon>Ktedonobacter</taxon>
    </lineage>
</organism>